<dbReference type="EMBL" id="BORB01000064">
    <property type="protein sequence ID" value="GIN59841.1"/>
    <property type="molecule type" value="Genomic_DNA"/>
</dbReference>
<organism evidence="1 2">
    <name type="scientific">Lederbergia ruris</name>
    <dbReference type="NCBI Taxonomy" id="217495"/>
    <lineage>
        <taxon>Bacteria</taxon>
        <taxon>Bacillati</taxon>
        <taxon>Bacillota</taxon>
        <taxon>Bacilli</taxon>
        <taxon>Bacillales</taxon>
        <taxon>Bacillaceae</taxon>
        <taxon>Lederbergia</taxon>
    </lineage>
</organism>
<name>A0ABQ4KPH3_9BACI</name>
<comment type="caution">
    <text evidence="1">The sequence shown here is derived from an EMBL/GenBank/DDBJ whole genome shotgun (WGS) entry which is preliminary data.</text>
</comment>
<reference evidence="1 2" key="1">
    <citation type="submission" date="2021-03" db="EMBL/GenBank/DDBJ databases">
        <title>Antimicrobial resistance genes in bacteria isolated from Japanese honey, and their potential for conferring macrolide and lincosamide resistance in the American foulbrood pathogen Paenibacillus larvae.</title>
        <authorList>
            <person name="Okamoto M."/>
            <person name="Kumagai M."/>
            <person name="Kanamori H."/>
            <person name="Takamatsu D."/>
        </authorList>
    </citation>
    <scope>NUCLEOTIDE SEQUENCE [LARGE SCALE GENOMIC DNA]</scope>
    <source>
        <strain evidence="1 2">J8TS2</strain>
    </source>
</reference>
<evidence type="ECO:0000313" key="2">
    <source>
        <dbReference type="Proteomes" id="UP000679950"/>
    </source>
</evidence>
<proteinExistence type="predicted"/>
<accession>A0ABQ4KPH3</accession>
<sequence>MEYKGWNTTVIKQEYDGITGDIIINAAVEYCGHNEPLVRRFEPPFADNRASECKGESRYILLLI</sequence>
<gene>
    <name evidence="1" type="ORF">J8TS2_41600</name>
</gene>
<protein>
    <submittedName>
        <fullName evidence="1">Uncharacterized protein</fullName>
    </submittedName>
</protein>
<dbReference type="Proteomes" id="UP000679950">
    <property type="component" value="Unassembled WGS sequence"/>
</dbReference>
<evidence type="ECO:0000313" key="1">
    <source>
        <dbReference type="EMBL" id="GIN59841.1"/>
    </source>
</evidence>
<keyword evidence="2" id="KW-1185">Reference proteome</keyword>